<evidence type="ECO:0000313" key="2">
    <source>
        <dbReference type="Proteomes" id="UP000799118"/>
    </source>
</evidence>
<sequence>FGKISMIFAGDFAQLPPIGGESVSLKMEDVKIYNGHNGHCEVIGKSLWHHVTYVVVLCKNMLNTGESKADIAFRQALENMRYKACTGDDIRFLNTLVSSKMPCCPYVGQEPWRNAPIIVGENKYKDEINRLGCIHFANDT</sequence>
<protein>
    <recommendedName>
        <fullName evidence="3">ATP-dependent DNA helicase</fullName>
    </recommendedName>
</protein>
<dbReference type="OrthoDB" id="432234at2759"/>
<evidence type="ECO:0000313" key="1">
    <source>
        <dbReference type="EMBL" id="KAE9393893.1"/>
    </source>
</evidence>
<evidence type="ECO:0008006" key="3">
    <source>
        <dbReference type="Google" id="ProtNLM"/>
    </source>
</evidence>
<feature type="non-terminal residue" evidence="1">
    <location>
        <position position="1"/>
    </location>
</feature>
<name>A0A6A4H865_9AGAR</name>
<dbReference type="EMBL" id="ML769562">
    <property type="protein sequence ID" value="KAE9393893.1"/>
    <property type="molecule type" value="Genomic_DNA"/>
</dbReference>
<reference evidence="1" key="1">
    <citation type="journal article" date="2019" name="Environ. Microbiol.">
        <title>Fungal ecological strategies reflected in gene transcription - a case study of two litter decomposers.</title>
        <authorList>
            <person name="Barbi F."/>
            <person name="Kohler A."/>
            <person name="Barry K."/>
            <person name="Baskaran P."/>
            <person name="Daum C."/>
            <person name="Fauchery L."/>
            <person name="Ihrmark K."/>
            <person name="Kuo A."/>
            <person name="LaButti K."/>
            <person name="Lipzen A."/>
            <person name="Morin E."/>
            <person name="Grigoriev I.V."/>
            <person name="Henrissat B."/>
            <person name="Lindahl B."/>
            <person name="Martin F."/>
        </authorList>
    </citation>
    <scope>NUCLEOTIDE SEQUENCE</scope>
    <source>
        <strain evidence="1">JB14</strain>
    </source>
</reference>
<keyword evidence="2" id="KW-1185">Reference proteome</keyword>
<dbReference type="AlphaFoldDB" id="A0A6A4H865"/>
<gene>
    <name evidence="1" type="ORF">BT96DRAFT_828543</name>
</gene>
<dbReference type="Proteomes" id="UP000799118">
    <property type="component" value="Unassembled WGS sequence"/>
</dbReference>
<accession>A0A6A4H865</accession>
<proteinExistence type="predicted"/>
<organism evidence="1 2">
    <name type="scientific">Gymnopus androsaceus JB14</name>
    <dbReference type="NCBI Taxonomy" id="1447944"/>
    <lineage>
        <taxon>Eukaryota</taxon>
        <taxon>Fungi</taxon>
        <taxon>Dikarya</taxon>
        <taxon>Basidiomycota</taxon>
        <taxon>Agaricomycotina</taxon>
        <taxon>Agaricomycetes</taxon>
        <taxon>Agaricomycetidae</taxon>
        <taxon>Agaricales</taxon>
        <taxon>Marasmiineae</taxon>
        <taxon>Omphalotaceae</taxon>
        <taxon>Gymnopus</taxon>
    </lineage>
</organism>